<protein>
    <submittedName>
        <fullName evidence="2">Uncharacterized protein</fullName>
    </submittedName>
</protein>
<organism evidence="2 3">
    <name type="scientific">Luteipulveratus mongoliensis</name>
    <dbReference type="NCBI Taxonomy" id="571913"/>
    <lineage>
        <taxon>Bacteria</taxon>
        <taxon>Bacillati</taxon>
        <taxon>Actinomycetota</taxon>
        <taxon>Actinomycetes</taxon>
        <taxon>Micrococcales</taxon>
        <taxon>Dermacoccaceae</taxon>
        <taxon>Luteipulveratus</taxon>
    </lineage>
</organism>
<keyword evidence="3" id="KW-1185">Reference proteome</keyword>
<evidence type="ECO:0000256" key="1">
    <source>
        <dbReference type="SAM" id="MobiDB-lite"/>
    </source>
</evidence>
<reference evidence="2 3" key="1">
    <citation type="submission" date="2015-03" db="EMBL/GenBank/DDBJ databases">
        <title>Luteipulveratus halotolerans sp. nov., a novel actinobacterium (Dermacoccaceae) from Sarawak, Malaysia.</title>
        <authorList>
            <person name="Juboi H."/>
            <person name="Basik A."/>
            <person name="Shamsul S.S."/>
            <person name="Arnold P."/>
            <person name="Schmitt E.K."/>
            <person name="Sanglier J.-J."/>
            <person name="Yeo T."/>
        </authorList>
    </citation>
    <scope>NUCLEOTIDE SEQUENCE [LARGE SCALE GENOMIC DNA]</scope>
    <source>
        <strain evidence="2 3">MN07-A0370</strain>
    </source>
</reference>
<gene>
    <name evidence="2" type="ORF">VV02_07480</name>
</gene>
<dbReference type="RefSeq" id="WP_052590790.1">
    <property type="nucleotide sequence ID" value="NZ_CP011112.1"/>
</dbReference>
<dbReference type="EMBL" id="CP011112">
    <property type="protein sequence ID" value="AKU15729.1"/>
    <property type="molecule type" value="Genomic_DNA"/>
</dbReference>
<accession>A0A0K1JGA4</accession>
<dbReference type="KEGG" id="lmoi:VV02_07480"/>
<dbReference type="AlphaFoldDB" id="A0A0K1JGA4"/>
<proteinExistence type="predicted"/>
<dbReference type="Proteomes" id="UP000066480">
    <property type="component" value="Chromosome"/>
</dbReference>
<dbReference type="OrthoDB" id="9937062at2"/>
<name>A0A0K1JGA4_9MICO</name>
<evidence type="ECO:0000313" key="3">
    <source>
        <dbReference type="Proteomes" id="UP000066480"/>
    </source>
</evidence>
<evidence type="ECO:0000313" key="2">
    <source>
        <dbReference type="EMBL" id="AKU15729.1"/>
    </source>
</evidence>
<feature type="region of interest" description="Disordered" evidence="1">
    <location>
        <begin position="1"/>
        <end position="25"/>
    </location>
</feature>
<sequence>MAYPFDRVTNMHQPEHPSYSSIPVTHGDTRCRARIVFAKHGEMMVEGQIDKTHGQSVLFRYWDEAGYAGAWLHVRDIERPQDRPPETN</sequence>